<dbReference type="InterPro" id="IPR015422">
    <property type="entry name" value="PyrdxlP-dep_Trfase_small"/>
</dbReference>
<keyword evidence="3 7" id="KW-0032">Aminotransferase</keyword>
<evidence type="ECO:0000256" key="3">
    <source>
        <dbReference type="ARBA" id="ARBA00022576"/>
    </source>
</evidence>
<dbReference type="NCBIfam" id="NF004625">
    <property type="entry name" value="PRK05965.1"/>
    <property type="match status" value="1"/>
</dbReference>
<dbReference type="CDD" id="cd00610">
    <property type="entry name" value="OAT_like"/>
    <property type="match status" value="1"/>
</dbReference>
<dbReference type="PANTHER" id="PTHR43094:SF1">
    <property type="entry name" value="AMINOTRANSFERASE CLASS-III"/>
    <property type="match status" value="1"/>
</dbReference>
<evidence type="ECO:0000256" key="4">
    <source>
        <dbReference type="ARBA" id="ARBA00022679"/>
    </source>
</evidence>
<dbReference type="Gene3D" id="3.90.1150.10">
    <property type="entry name" value="Aspartate Aminotransferase, domain 1"/>
    <property type="match status" value="1"/>
</dbReference>
<evidence type="ECO:0000313" key="7">
    <source>
        <dbReference type="EMBL" id="GJD66162.1"/>
    </source>
</evidence>
<dbReference type="PANTHER" id="PTHR43094">
    <property type="entry name" value="AMINOTRANSFERASE"/>
    <property type="match status" value="1"/>
</dbReference>
<dbReference type="Gene3D" id="3.40.640.10">
    <property type="entry name" value="Type I PLP-dependent aspartate aminotransferase-like (Major domain)"/>
    <property type="match status" value="1"/>
</dbReference>
<reference evidence="7" key="2">
    <citation type="submission" date="2021-08" db="EMBL/GenBank/DDBJ databases">
        <authorList>
            <person name="Tani A."/>
            <person name="Ola A."/>
            <person name="Ogura Y."/>
            <person name="Katsura K."/>
            <person name="Hayashi T."/>
        </authorList>
    </citation>
    <scope>NUCLEOTIDE SEQUENCE</scope>
    <source>
        <strain evidence="7">JCM 32048</strain>
    </source>
</reference>
<comment type="similarity">
    <text evidence="2 6">Belongs to the class-III pyridoxal-phosphate-dependent aminotransferase family.</text>
</comment>
<name>A0AA37HHF5_9HYPH</name>
<dbReference type="Pfam" id="PF00202">
    <property type="entry name" value="Aminotran_3"/>
    <property type="match status" value="1"/>
</dbReference>
<dbReference type="InterPro" id="IPR049704">
    <property type="entry name" value="Aminotrans_3_PPA_site"/>
</dbReference>
<reference evidence="7" key="1">
    <citation type="journal article" date="2016" name="Front. Microbiol.">
        <title>Genome Sequence of the Piezophilic, Mesophilic Sulfate-Reducing Bacterium Desulfovibrio indicus J2T.</title>
        <authorList>
            <person name="Cao J."/>
            <person name="Maignien L."/>
            <person name="Shao Z."/>
            <person name="Alain K."/>
            <person name="Jebbar M."/>
        </authorList>
    </citation>
    <scope>NUCLEOTIDE SEQUENCE</scope>
    <source>
        <strain evidence="7">JCM 32048</strain>
    </source>
</reference>
<dbReference type="InterPro" id="IPR015424">
    <property type="entry name" value="PyrdxlP-dep_Trfase"/>
</dbReference>
<protein>
    <submittedName>
        <fullName evidence="7">Putrescine--pyruvate aminotransferase</fullName>
    </submittedName>
</protein>
<dbReference type="InterPro" id="IPR005814">
    <property type="entry name" value="Aminotrans_3"/>
</dbReference>
<evidence type="ECO:0000256" key="1">
    <source>
        <dbReference type="ARBA" id="ARBA00001933"/>
    </source>
</evidence>
<sequence length="459" mass="48990">MRANSLIELDRDHLIHPVISWKGHEARGATVLQSAEGAYLTDAEGHTLLDGFSGLWCVNVGYGHDSIVEAAAEQMRRLPYATGYFHFSSEPAIRLAARLAELAPGDLNHVYFTLGGSDAVDSAVRFIRYYYNVTGRPAKKHMIALERGYHGSSTIGAGLTAIPAFHDGFDAPTPLQHHIPSPYPYRNPAGDDDAAVIAASVAALRAKVEELGADTVAAFFAEPIQGSGGVIVPPDGWLKAMRETARDLDILFVADEVITGFGRTGPLFGVEHDGVVPDLMTTAKGLTAGYSPMGAVLLSDRIYRAIADNAPADKPIGHGFTYSAHPVSAAVGLEVLRLYTEGGLLENGRRAGGRFTAGLRRLADHPLVGDVRVRGLLAGIELVTNKAARTKPSADLGISGHLARFGYKNGVIFRAFADDIVGFAPPLCCTDEDIDTLLARFERTLNDVLDVADVRAALA</sequence>
<dbReference type="EMBL" id="BPQJ01000056">
    <property type="protein sequence ID" value="GJD66162.1"/>
    <property type="molecule type" value="Genomic_DNA"/>
</dbReference>
<accession>A0AA37HHF5</accession>
<dbReference type="SUPFAM" id="SSF53383">
    <property type="entry name" value="PLP-dependent transferases"/>
    <property type="match status" value="1"/>
</dbReference>
<dbReference type="RefSeq" id="WP_099906484.1">
    <property type="nucleotide sequence ID" value="NZ_BPQJ01000056.1"/>
</dbReference>
<evidence type="ECO:0000256" key="6">
    <source>
        <dbReference type="RuleBase" id="RU003560"/>
    </source>
</evidence>
<dbReference type="PIRSF" id="PIRSF000521">
    <property type="entry name" value="Transaminase_4ab_Lys_Orn"/>
    <property type="match status" value="1"/>
</dbReference>
<dbReference type="GO" id="GO:0008483">
    <property type="term" value="F:transaminase activity"/>
    <property type="evidence" value="ECO:0007669"/>
    <property type="project" value="UniProtKB-KW"/>
</dbReference>
<evidence type="ECO:0000256" key="2">
    <source>
        <dbReference type="ARBA" id="ARBA00008954"/>
    </source>
</evidence>
<evidence type="ECO:0000256" key="5">
    <source>
        <dbReference type="ARBA" id="ARBA00022898"/>
    </source>
</evidence>
<dbReference type="InterPro" id="IPR015421">
    <property type="entry name" value="PyrdxlP-dep_Trfase_major"/>
</dbReference>
<proteinExistence type="inferred from homology"/>
<keyword evidence="5 6" id="KW-0663">Pyridoxal phosphate</keyword>
<comment type="caution">
    <text evidence="7">The sequence shown here is derived from an EMBL/GenBank/DDBJ whole genome shotgun (WGS) entry which is preliminary data.</text>
</comment>
<dbReference type="GO" id="GO:0030170">
    <property type="term" value="F:pyridoxal phosphate binding"/>
    <property type="evidence" value="ECO:0007669"/>
    <property type="project" value="InterPro"/>
</dbReference>
<evidence type="ECO:0000313" key="8">
    <source>
        <dbReference type="Proteomes" id="UP001055286"/>
    </source>
</evidence>
<dbReference type="AlphaFoldDB" id="A0AA37HHF5"/>
<dbReference type="PROSITE" id="PS00600">
    <property type="entry name" value="AA_TRANSFER_CLASS_3"/>
    <property type="match status" value="1"/>
</dbReference>
<comment type="cofactor">
    <cofactor evidence="1">
        <name>pyridoxal 5'-phosphate</name>
        <dbReference type="ChEBI" id="CHEBI:597326"/>
    </cofactor>
</comment>
<dbReference type="FunFam" id="3.40.640.10:FF:000014">
    <property type="entry name" value="Adenosylmethionine-8-amino-7-oxononanoate aminotransferase, probable"/>
    <property type="match status" value="1"/>
</dbReference>
<organism evidence="7 8">
    <name type="scientific">Methylobacterium frigidaeris</name>
    <dbReference type="NCBI Taxonomy" id="2038277"/>
    <lineage>
        <taxon>Bacteria</taxon>
        <taxon>Pseudomonadati</taxon>
        <taxon>Pseudomonadota</taxon>
        <taxon>Alphaproteobacteria</taxon>
        <taxon>Hyphomicrobiales</taxon>
        <taxon>Methylobacteriaceae</taxon>
        <taxon>Methylobacterium</taxon>
    </lineage>
</organism>
<dbReference type="Proteomes" id="UP001055286">
    <property type="component" value="Unassembled WGS sequence"/>
</dbReference>
<keyword evidence="8" id="KW-1185">Reference proteome</keyword>
<gene>
    <name evidence="7" type="primary">spuC_3</name>
    <name evidence="7" type="ORF">MPEAHAMD_6359</name>
</gene>
<keyword evidence="4" id="KW-0808">Transferase</keyword>